<name>A0A5J4WAD0_9EUKA</name>
<dbReference type="Proteomes" id="UP000324800">
    <property type="component" value="Unassembled WGS sequence"/>
</dbReference>
<evidence type="ECO:0000313" key="2">
    <source>
        <dbReference type="Proteomes" id="UP000324800"/>
    </source>
</evidence>
<gene>
    <name evidence="1" type="ORF">EZS28_012871</name>
</gene>
<accession>A0A5J4WAD0</accession>
<dbReference type="EMBL" id="SNRW01002825">
    <property type="protein sequence ID" value="KAA6391603.1"/>
    <property type="molecule type" value="Genomic_DNA"/>
</dbReference>
<organism evidence="1 2">
    <name type="scientific">Streblomastix strix</name>
    <dbReference type="NCBI Taxonomy" id="222440"/>
    <lineage>
        <taxon>Eukaryota</taxon>
        <taxon>Metamonada</taxon>
        <taxon>Preaxostyla</taxon>
        <taxon>Oxymonadida</taxon>
        <taxon>Streblomastigidae</taxon>
        <taxon>Streblomastix</taxon>
    </lineage>
</organism>
<evidence type="ECO:0008006" key="3">
    <source>
        <dbReference type="Google" id="ProtNLM"/>
    </source>
</evidence>
<dbReference type="Gene3D" id="3.90.70.80">
    <property type="match status" value="1"/>
</dbReference>
<reference evidence="1 2" key="1">
    <citation type="submission" date="2019-03" db="EMBL/GenBank/DDBJ databases">
        <title>Single cell metagenomics reveals metabolic interactions within the superorganism composed of flagellate Streblomastix strix and complex community of Bacteroidetes bacteria on its surface.</title>
        <authorList>
            <person name="Treitli S.C."/>
            <person name="Kolisko M."/>
            <person name="Husnik F."/>
            <person name="Keeling P."/>
            <person name="Hampl V."/>
        </authorList>
    </citation>
    <scope>NUCLEOTIDE SEQUENCE [LARGE SCALE GENOMIC DNA]</scope>
    <source>
        <strain evidence="1">ST1C</strain>
    </source>
</reference>
<proteinExistence type="predicted"/>
<sequence>MNVLVDEASNQKIYARSRAKQLKLQPLVLKFSSTSLFQEYTSEIIKDVRTRGKINMDEINLCEDGGIKVAKSKGKKWTVGAIKDTDPGLNSPVLSFLRKEVSISNIHYWRYEAEVEENIDQYIAKMSSSHEWADGPILEATGREYRRQINVSLPSGQSYSLNPGQGLHINLGFVSGTHYTTFVKHNKE</sequence>
<evidence type="ECO:0000313" key="1">
    <source>
        <dbReference type="EMBL" id="KAA6391603.1"/>
    </source>
</evidence>
<comment type="caution">
    <text evidence="1">The sequence shown here is derived from an EMBL/GenBank/DDBJ whole genome shotgun (WGS) entry which is preliminary data.</text>
</comment>
<dbReference type="AlphaFoldDB" id="A0A5J4WAD0"/>
<protein>
    <recommendedName>
        <fullName evidence="3">OTU domain-containing protein</fullName>
    </recommendedName>
</protein>